<protein>
    <recommendedName>
        <fullName evidence="1">F-box domain-containing protein</fullName>
    </recommendedName>
</protein>
<dbReference type="PROSITE" id="PS50181">
    <property type="entry name" value="FBOX"/>
    <property type="match status" value="1"/>
</dbReference>
<accession>A0A0B7KF29</accession>
<dbReference type="AlphaFoldDB" id="A0A0B7KF29"/>
<dbReference type="InterPro" id="IPR036047">
    <property type="entry name" value="F-box-like_dom_sf"/>
</dbReference>
<feature type="domain" description="F-box" evidence="1">
    <location>
        <begin position="3"/>
        <end position="48"/>
    </location>
</feature>
<organism evidence="2">
    <name type="scientific">Bionectria ochroleuca</name>
    <name type="common">Gliocladium roseum</name>
    <dbReference type="NCBI Taxonomy" id="29856"/>
    <lineage>
        <taxon>Eukaryota</taxon>
        <taxon>Fungi</taxon>
        <taxon>Dikarya</taxon>
        <taxon>Ascomycota</taxon>
        <taxon>Pezizomycotina</taxon>
        <taxon>Sordariomycetes</taxon>
        <taxon>Hypocreomycetidae</taxon>
        <taxon>Hypocreales</taxon>
        <taxon>Bionectriaceae</taxon>
        <taxon>Clonostachys</taxon>
    </lineage>
</organism>
<evidence type="ECO:0000313" key="2">
    <source>
        <dbReference type="EMBL" id="CEO54087.1"/>
    </source>
</evidence>
<dbReference type="InterPro" id="IPR001810">
    <property type="entry name" value="F-box_dom"/>
</dbReference>
<evidence type="ECO:0000259" key="1">
    <source>
        <dbReference type="PROSITE" id="PS50181"/>
    </source>
</evidence>
<dbReference type="EMBL" id="CDPU01000040">
    <property type="protein sequence ID" value="CEO54087.1"/>
    <property type="molecule type" value="Genomic_DNA"/>
</dbReference>
<sequence length="600" mass="68299">MEPVSFGQLPVDILNHIIDQLERPELVSLSRASKWTRALTTRALWEAIRISAMNNEEGRPLGLRPRDICLPNPIAPTRLRLYDYLADLDDPSCVHSRDSYRSWRNRPRSQSRDPLVPLVNDAISVLKQLEVNSLDSFSWHTGTCLPAEIFGEQGILSLQQSSLQSLSIISSSACQRLSSINLSNFESLRSLSWSDASPYNLEALATAIQINASQLETLKVNFINWPRLWYIVEESDEPFLRLNEIEDHDELWICEGTYFEDEILGQMRNPLQPMFPVLRSLALTQVHLSDRTILTLNIGALESLTIRWCDEWVDFLRSLVELRVPLDLDHFELQAANHGWDGGHHALLARFIESLSGPKSLSLGQLGTHSSHGVWNRLVQHRKSIRRFVHQLNTKVLFDGSSSIQAEHLTGEDWDAMRREPFRKNPFANFESLEFLGLTCEPAKMKILTMPFVTKSCLRVIHIRRTLDSTLSWRNWLLTEGVGDSLDPYDGSKEAEIDETCGPGEMNIYALRGEFRDFAEWVFGPDGIHSLKTLVFGDLSHISHTRRFSRDQVVLVRDESESGSRNFKMVDRDEAVFTFNLGGCLDAIEACPKCTLTKTD</sequence>
<gene>
    <name evidence="2" type="ORF">BN869_000010145_1</name>
</gene>
<name>A0A0B7KF29_BIOOC</name>
<proteinExistence type="predicted"/>
<dbReference type="SUPFAM" id="SSF81383">
    <property type="entry name" value="F-box domain"/>
    <property type="match status" value="1"/>
</dbReference>
<reference evidence="2" key="1">
    <citation type="submission" date="2015-01" db="EMBL/GenBank/DDBJ databases">
        <authorList>
            <person name="Durling Mikael"/>
        </authorList>
    </citation>
    <scope>NUCLEOTIDE SEQUENCE</scope>
</reference>